<evidence type="ECO:0000313" key="4">
    <source>
        <dbReference type="EMBL" id="UJO24977.1"/>
    </source>
</evidence>
<dbReference type="PANTHER" id="PTHR28154:SF1">
    <property type="entry name" value="CELL WALL SYNTHESIS PROTEIN KNH1-RELATED"/>
    <property type="match status" value="1"/>
</dbReference>
<evidence type="ECO:0000256" key="1">
    <source>
        <dbReference type="SAM" id="MobiDB-lite"/>
    </source>
</evidence>
<feature type="region of interest" description="Disordered" evidence="1">
    <location>
        <begin position="245"/>
        <end position="266"/>
    </location>
</feature>
<dbReference type="InterPro" id="IPR045328">
    <property type="entry name" value="Kre9/Knh1"/>
</dbReference>
<evidence type="ECO:0000313" key="5">
    <source>
        <dbReference type="Proteomes" id="UP000756132"/>
    </source>
</evidence>
<dbReference type="OrthoDB" id="2432613at2759"/>
<dbReference type="Proteomes" id="UP000756132">
    <property type="component" value="Chromosome 13"/>
</dbReference>
<feature type="compositionally biased region" description="Low complexity" evidence="1">
    <location>
        <begin position="184"/>
        <end position="205"/>
    </location>
</feature>
<keyword evidence="5" id="KW-1185">Reference proteome</keyword>
<sequence length="339" mass="35558">MKSTHYLAVLSSCSLAAVTFTKPQAGTTVTLTRPEGESFARFAVGWASDEQQPAINELSEFNLDLLMGGNEAGNSVPVAISDHSQSMNNTNAIVALFANIIGSIENGFYIRMVAHAKNDGAHTGFVLFYSDRFSIEGLTGSTDTTYQTAAAAVEGTDGPETFNALQQADSGQPHSTSSTPIWTVSASSAPTSKSSSSSIETIVPSPGLGTTRGGRIVIGLATTLGSILVVAVIVLAYLLRRKRQQKSGVEPEAMTTTTDKPELPGEGKLRSELDHIHAPHGARDNARKSGSADCMNAAELPTDWTGWEAPALLESESSRPGTLCVSAVSDRSQSAVSPL</sequence>
<keyword evidence="2" id="KW-0812">Transmembrane</keyword>
<keyword evidence="2" id="KW-1133">Transmembrane helix</keyword>
<dbReference type="PANTHER" id="PTHR28154">
    <property type="entry name" value="CELL WALL SYNTHESIS PROTEIN KNH1-RELATED"/>
    <property type="match status" value="1"/>
</dbReference>
<keyword evidence="2" id="KW-0472">Membrane</keyword>
<keyword evidence="3" id="KW-0732">Signal</keyword>
<reference evidence="4" key="1">
    <citation type="submission" date="2021-12" db="EMBL/GenBank/DDBJ databases">
        <authorList>
            <person name="Zaccaron A."/>
            <person name="Stergiopoulos I."/>
        </authorList>
    </citation>
    <scope>NUCLEOTIDE SEQUENCE</scope>
    <source>
        <strain evidence="4">Race5_Kim</strain>
    </source>
</reference>
<feature type="region of interest" description="Disordered" evidence="1">
    <location>
        <begin position="160"/>
        <end position="206"/>
    </location>
</feature>
<evidence type="ECO:0000256" key="3">
    <source>
        <dbReference type="SAM" id="SignalP"/>
    </source>
</evidence>
<reference evidence="4" key="2">
    <citation type="journal article" date="2022" name="Microb. Genom.">
        <title>A chromosome-scale genome assembly of the tomato pathogen Cladosporium fulvum reveals a compartmentalized genome architecture and the presence of a dispensable chromosome.</title>
        <authorList>
            <person name="Zaccaron A.Z."/>
            <person name="Chen L.H."/>
            <person name="Samaras A."/>
            <person name="Stergiopoulos I."/>
        </authorList>
    </citation>
    <scope>NUCLEOTIDE SEQUENCE</scope>
    <source>
        <strain evidence="4">Race5_Kim</strain>
    </source>
</reference>
<feature type="signal peptide" evidence="3">
    <location>
        <begin position="1"/>
        <end position="16"/>
    </location>
</feature>
<feature type="transmembrane region" description="Helical" evidence="2">
    <location>
        <begin position="216"/>
        <end position="239"/>
    </location>
</feature>
<dbReference type="GO" id="GO:0006078">
    <property type="term" value="P:(1-&gt;6)-beta-D-glucan biosynthetic process"/>
    <property type="evidence" value="ECO:0007669"/>
    <property type="project" value="InterPro"/>
</dbReference>
<dbReference type="GO" id="GO:0042546">
    <property type="term" value="P:cell wall biogenesis"/>
    <property type="evidence" value="ECO:0007669"/>
    <property type="project" value="InterPro"/>
</dbReference>
<feature type="compositionally biased region" description="Polar residues" evidence="1">
    <location>
        <begin position="163"/>
        <end position="182"/>
    </location>
</feature>
<protein>
    <submittedName>
        <fullName evidence="4">Uncharacterized protein</fullName>
    </submittedName>
</protein>
<evidence type="ECO:0000256" key="2">
    <source>
        <dbReference type="SAM" id="Phobius"/>
    </source>
</evidence>
<feature type="chain" id="PRO_5040322449" evidence="3">
    <location>
        <begin position="17"/>
        <end position="339"/>
    </location>
</feature>
<name>A0A9Q8PM59_PASFU</name>
<dbReference type="GeneID" id="71993945"/>
<organism evidence="4 5">
    <name type="scientific">Passalora fulva</name>
    <name type="common">Tomato leaf mold</name>
    <name type="synonym">Cladosporium fulvum</name>
    <dbReference type="NCBI Taxonomy" id="5499"/>
    <lineage>
        <taxon>Eukaryota</taxon>
        <taxon>Fungi</taxon>
        <taxon>Dikarya</taxon>
        <taxon>Ascomycota</taxon>
        <taxon>Pezizomycotina</taxon>
        <taxon>Dothideomycetes</taxon>
        <taxon>Dothideomycetidae</taxon>
        <taxon>Mycosphaerellales</taxon>
        <taxon>Mycosphaerellaceae</taxon>
        <taxon>Fulvia</taxon>
    </lineage>
</organism>
<dbReference type="RefSeq" id="XP_047769343.1">
    <property type="nucleotide sequence ID" value="XM_047913215.1"/>
</dbReference>
<dbReference type="EMBL" id="CP090175">
    <property type="protein sequence ID" value="UJO24977.1"/>
    <property type="molecule type" value="Genomic_DNA"/>
</dbReference>
<accession>A0A9Q8PM59</accession>
<dbReference type="GO" id="GO:0005576">
    <property type="term" value="C:extracellular region"/>
    <property type="evidence" value="ECO:0007669"/>
    <property type="project" value="TreeGrafter"/>
</dbReference>
<dbReference type="KEGG" id="ffu:CLAFUR5_14067"/>
<gene>
    <name evidence="4" type="ORF">CLAFUR5_14067</name>
</gene>
<dbReference type="GO" id="GO:0031505">
    <property type="term" value="P:fungal-type cell wall organization"/>
    <property type="evidence" value="ECO:0007669"/>
    <property type="project" value="TreeGrafter"/>
</dbReference>
<dbReference type="AlphaFoldDB" id="A0A9Q8PM59"/>
<proteinExistence type="predicted"/>